<keyword evidence="2" id="KW-0238">DNA-binding</keyword>
<dbReference type="EMBL" id="JASBRG010000008">
    <property type="protein sequence ID" value="MDI3322582.1"/>
    <property type="molecule type" value="Genomic_DNA"/>
</dbReference>
<feature type="domain" description="HTH araC/xylS-type" evidence="4">
    <location>
        <begin position="265"/>
        <end position="364"/>
    </location>
</feature>
<dbReference type="PRINTS" id="PR00032">
    <property type="entry name" value="HTHARAC"/>
</dbReference>
<name>A0ABT6RJ33_9BACT</name>
<keyword evidence="6" id="KW-1185">Reference proteome</keyword>
<evidence type="ECO:0000256" key="2">
    <source>
        <dbReference type="ARBA" id="ARBA00023125"/>
    </source>
</evidence>
<evidence type="ECO:0000256" key="3">
    <source>
        <dbReference type="ARBA" id="ARBA00023163"/>
    </source>
</evidence>
<keyword evidence="3" id="KW-0804">Transcription</keyword>
<protein>
    <submittedName>
        <fullName evidence="5">Helix-turn-helix transcriptional regulator</fullName>
    </submittedName>
</protein>
<dbReference type="InterPro" id="IPR009057">
    <property type="entry name" value="Homeodomain-like_sf"/>
</dbReference>
<dbReference type="SMART" id="SM00342">
    <property type="entry name" value="HTH_ARAC"/>
    <property type="match status" value="1"/>
</dbReference>
<keyword evidence="1" id="KW-0805">Transcription regulation</keyword>
<comment type="caution">
    <text evidence="5">The sequence shown here is derived from an EMBL/GenBank/DDBJ whole genome shotgun (WGS) entry which is preliminary data.</text>
</comment>
<dbReference type="InterPro" id="IPR018060">
    <property type="entry name" value="HTH_AraC"/>
</dbReference>
<gene>
    <name evidence="5" type="ORF">QJ048_22525</name>
</gene>
<sequence length="370" mass="41564">MKVQFTKKEIGRQWLVDLVNDMNTKLSSNISIVNDRVVFPESIASGTCSYHQVGPDVEITIFNLTFNVALTVERLAHTEDNFYCMHINCSPSEVTHVINKKAQKIGGPLNSSLLWCASDTTSSFQLEAGAPFQAIVISMSKEYIQNFLWDDPSSSHSCVLRTPDTETCHLAPEGNHKCDLNSNGSGKCSIDQRYIISRSLKSNIGKLKYELVQEIVNFDKNSSIPEKLFLKGNILKILALFVNRIAQKKERAKGNTRLNDVAKILEIKRIIDNNADAQHLSLAALAKSAAFSKSKLKSKFKEVIGKTTYQYYLDVKMEKARSILQDNTVSITHLAFELGFKSTSHFSQSFKKHFGVSPKFMLEDGLRRTK</sequence>
<dbReference type="Proteomes" id="UP001226434">
    <property type="component" value="Unassembled WGS sequence"/>
</dbReference>
<dbReference type="PROSITE" id="PS01124">
    <property type="entry name" value="HTH_ARAC_FAMILY_2"/>
    <property type="match status" value="1"/>
</dbReference>
<dbReference type="RefSeq" id="WP_282336717.1">
    <property type="nucleotide sequence ID" value="NZ_JASBRG010000008.1"/>
</dbReference>
<accession>A0ABT6RJ33</accession>
<dbReference type="SUPFAM" id="SSF46689">
    <property type="entry name" value="Homeodomain-like"/>
    <property type="match status" value="1"/>
</dbReference>
<dbReference type="Gene3D" id="1.10.10.60">
    <property type="entry name" value="Homeodomain-like"/>
    <property type="match status" value="2"/>
</dbReference>
<organism evidence="5 6">
    <name type="scientific">Pinibacter soli</name>
    <dbReference type="NCBI Taxonomy" id="3044211"/>
    <lineage>
        <taxon>Bacteria</taxon>
        <taxon>Pseudomonadati</taxon>
        <taxon>Bacteroidota</taxon>
        <taxon>Chitinophagia</taxon>
        <taxon>Chitinophagales</taxon>
        <taxon>Chitinophagaceae</taxon>
        <taxon>Pinibacter</taxon>
    </lineage>
</organism>
<dbReference type="PANTHER" id="PTHR47893:SF1">
    <property type="entry name" value="REGULATORY PROTEIN PCHR"/>
    <property type="match status" value="1"/>
</dbReference>
<dbReference type="InterPro" id="IPR020449">
    <property type="entry name" value="Tscrpt_reg_AraC-type_HTH"/>
</dbReference>
<reference evidence="5 6" key="1">
    <citation type="submission" date="2023-05" db="EMBL/GenBank/DDBJ databases">
        <title>Genome sequence of Pinibacter sp. MAH-24.</title>
        <authorList>
            <person name="Huq M.A."/>
        </authorList>
    </citation>
    <scope>NUCLEOTIDE SEQUENCE [LARGE SCALE GENOMIC DNA]</scope>
    <source>
        <strain evidence="5 6">MAH-24</strain>
    </source>
</reference>
<evidence type="ECO:0000259" key="4">
    <source>
        <dbReference type="PROSITE" id="PS01124"/>
    </source>
</evidence>
<dbReference type="Pfam" id="PF12833">
    <property type="entry name" value="HTH_18"/>
    <property type="match status" value="1"/>
</dbReference>
<proteinExistence type="predicted"/>
<evidence type="ECO:0000313" key="6">
    <source>
        <dbReference type="Proteomes" id="UP001226434"/>
    </source>
</evidence>
<evidence type="ECO:0000256" key="1">
    <source>
        <dbReference type="ARBA" id="ARBA00023015"/>
    </source>
</evidence>
<dbReference type="InterPro" id="IPR053142">
    <property type="entry name" value="PchR_regulatory_protein"/>
</dbReference>
<dbReference type="PANTHER" id="PTHR47893">
    <property type="entry name" value="REGULATORY PROTEIN PCHR"/>
    <property type="match status" value="1"/>
</dbReference>
<evidence type="ECO:0000313" key="5">
    <source>
        <dbReference type="EMBL" id="MDI3322582.1"/>
    </source>
</evidence>